<dbReference type="Gene3D" id="3.40.50.150">
    <property type="entry name" value="Vaccinia Virus protein VP39"/>
    <property type="match status" value="1"/>
</dbReference>
<evidence type="ECO:0008006" key="3">
    <source>
        <dbReference type="Google" id="ProtNLM"/>
    </source>
</evidence>
<dbReference type="InterPro" id="IPR029063">
    <property type="entry name" value="SAM-dependent_MTases_sf"/>
</dbReference>
<dbReference type="AlphaFoldDB" id="A0A1F5E8Z7"/>
<comment type="caution">
    <text evidence="1">The sequence shown here is derived from an EMBL/GenBank/DDBJ whole genome shotgun (WGS) entry which is preliminary data.</text>
</comment>
<dbReference type="STRING" id="1797457.A2160_01520"/>
<evidence type="ECO:0000313" key="2">
    <source>
        <dbReference type="Proteomes" id="UP000177006"/>
    </source>
</evidence>
<sequence length="197" mass="23193">MRVLDVGCGSGRLLSELKGKRIEYVGIDFSSTLIEVAKKQFPQRKFLLRDIATVEGWKRLGQFDAVFCLGVLHHLPDREYQHDLLQQMFLHTKANGFLVISVWNLWQFRFWKYHLRQIIKKVEYWNPSFVWIPYSVSNGKKVIKRVERFCKAFLAGELISLVKQVGYQVETFFYAAKGKTHLSIFRGENFCLLARKR</sequence>
<evidence type="ECO:0000313" key="1">
    <source>
        <dbReference type="EMBL" id="OGD63889.1"/>
    </source>
</evidence>
<name>A0A1F5E8Z7_9BACT</name>
<gene>
    <name evidence="1" type="ORF">A2160_01520</name>
</gene>
<organism evidence="1 2">
    <name type="scientific">Candidatus Beckwithbacteria bacterium RBG_13_42_9</name>
    <dbReference type="NCBI Taxonomy" id="1797457"/>
    <lineage>
        <taxon>Bacteria</taxon>
        <taxon>Candidatus Beckwithiibacteriota</taxon>
    </lineage>
</organism>
<proteinExistence type="predicted"/>
<dbReference type="Pfam" id="PF13489">
    <property type="entry name" value="Methyltransf_23"/>
    <property type="match status" value="1"/>
</dbReference>
<protein>
    <recommendedName>
        <fullName evidence="3">Methyltransferase domain-containing protein</fullName>
    </recommendedName>
</protein>
<dbReference type="SUPFAM" id="SSF53335">
    <property type="entry name" value="S-adenosyl-L-methionine-dependent methyltransferases"/>
    <property type="match status" value="1"/>
</dbReference>
<dbReference type="EMBL" id="MEZK01000003">
    <property type="protein sequence ID" value="OGD63889.1"/>
    <property type="molecule type" value="Genomic_DNA"/>
</dbReference>
<reference evidence="1 2" key="1">
    <citation type="journal article" date="2016" name="Nat. Commun.">
        <title>Thousands of microbial genomes shed light on interconnected biogeochemical processes in an aquifer system.</title>
        <authorList>
            <person name="Anantharaman K."/>
            <person name="Brown C.T."/>
            <person name="Hug L.A."/>
            <person name="Sharon I."/>
            <person name="Castelle C.J."/>
            <person name="Probst A.J."/>
            <person name="Thomas B.C."/>
            <person name="Singh A."/>
            <person name="Wilkins M.J."/>
            <person name="Karaoz U."/>
            <person name="Brodie E.L."/>
            <person name="Williams K.H."/>
            <person name="Hubbard S.S."/>
            <person name="Banfield J.F."/>
        </authorList>
    </citation>
    <scope>NUCLEOTIDE SEQUENCE [LARGE SCALE GENOMIC DNA]</scope>
</reference>
<dbReference type="CDD" id="cd02440">
    <property type="entry name" value="AdoMet_MTases"/>
    <property type="match status" value="1"/>
</dbReference>
<accession>A0A1F5E8Z7</accession>
<dbReference type="Proteomes" id="UP000177006">
    <property type="component" value="Unassembled WGS sequence"/>
</dbReference>
<dbReference type="PANTHER" id="PTHR43861">
    <property type="entry name" value="TRANS-ACONITATE 2-METHYLTRANSFERASE-RELATED"/>
    <property type="match status" value="1"/>
</dbReference>